<keyword evidence="1" id="KW-1133">Transmembrane helix</keyword>
<keyword evidence="3" id="KW-1185">Reference proteome</keyword>
<sequence length="449" mass="49476">MAGWKSGRRETGIVSLIFTGTLLCSGLTMHGIAIADQKAEASASRIGGGGTTSGETVEYHTPLAGEPLHSYFMGKSVDIPAQDRGRVTALTLGGVFYTPRQGSTAATPIGALFLKRVWDESRTRNLISIFVNDLEYDRSFGNLELVTRFENNTIPGGQREVVNNREIRSSDAIWGTVIASLGPGLRYRVAPFQVDNDLRLQLLGKIGYFYAERTSDTGPDLVLPPDTMLYGVKLRGRYDGMRRNLLELPHTGMAAGFDLDYLFRDKWADFGTIPDALFTSAHTRDFLQFNGYFMGAGAIPGLSEKNRMLFSFHGGITPKESADRYNAITIGGGPLPGESDDLCRPDYPGTMFNQVLVANYALAALQYRRELAPFLYLHLRETFIWADRAAVTDSNRFLFKSTTGAATTIGLDTGFFWDSELYIGYAWDSGFVRNGKSGSGLILTWNKSF</sequence>
<dbReference type="OrthoDB" id="5390782at2"/>
<organism evidence="2 3">
    <name type="scientific">Geobacter argillaceus</name>
    <dbReference type="NCBI Taxonomy" id="345631"/>
    <lineage>
        <taxon>Bacteria</taxon>
        <taxon>Pseudomonadati</taxon>
        <taxon>Thermodesulfobacteriota</taxon>
        <taxon>Desulfuromonadia</taxon>
        <taxon>Geobacterales</taxon>
        <taxon>Geobacteraceae</taxon>
        <taxon>Geobacter</taxon>
    </lineage>
</organism>
<feature type="transmembrane region" description="Helical" evidence="1">
    <location>
        <begin position="12"/>
        <end position="35"/>
    </location>
</feature>
<evidence type="ECO:0000313" key="3">
    <source>
        <dbReference type="Proteomes" id="UP000319449"/>
    </source>
</evidence>
<dbReference type="EMBL" id="VLLN01000029">
    <property type="protein sequence ID" value="TWJ14312.1"/>
    <property type="molecule type" value="Genomic_DNA"/>
</dbReference>
<dbReference type="AlphaFoldDB" id="A0A562V8Z8"/>
<proteinExistence type="predicted"/>
<evidence type="ECO:0000313" key="2">
    <source>
        <dbReference type="EMBL" id="TWJ14312.1"/>
    </source>
</evidence>
<reference evidence="2 3" key="1">
    <citation type="submission" date="2019-07" db="EMBL/GenBank/DDBJ databases">
        <title>Genomic Encyclopedia of Archaeal and Bacterial Type Strains, Phase II (KMG-II): from individual species to whole genera.</title>
        <authorList>
            <person name="Goeker M."/>
        </authorList>
    </citation>
    <scope>NUCLEOTIDE SEQUENCE [LARGE SCALE GENOMIC DNA]</scope>
    <source>
        <strain evidence="2 3">ATCC BAA-1139</strain>
    </source>
</reference>
<name>A0A562V8Z8_9BACT</name>
<evidence type="ECO:0000256" key="1">
    <source>
        <dbReference type="SAM" id="Phobius"/>
    </source>
</evidence>
<dbReference type="Proteomes" id="UP000319449">
    <property type="component" value="Unassembled WGS sequence"/>
</dbReference>
<comment type="caution">
    <text evidence="2">The sequence shown here is derived from an EMBL/GenBank/DDBJ whole genome shotgun (WGS) entry which is preliminary data.</text>
</comment>
<accession>A0A562V8Z8</accession>
<evidence type="ECO:0008006" key="4">
    <source>
        <dbReference type="Google" id="ProtNLM"/>
    </source>
</evidence>
<keyword evidence="1" id="KW-0812">Transmembrane</keyword>
<protein>
    <recommendedName>
        <fullName evidence="4">Porin</fullName>
    </recommendedName>
</protein>
<gene>
    <name evidence="2" type="ORF">JN12_03487</name>
</gene>
<keyword evidence="1" id="KW-0472">Membrane</keyword>
<dbReference type="RefSeq" id="WP_145025126.1">
    <property type="nucleotide sequence ID" value="NZ_VLLN01000029.1"/>
</dbReference>